<evidence type="ECO:0000259" key="1">
    <source>
        <dbReference type="Pfam" id="PF01370"/>
    </source>
</evidence>
<dbReference type="SUPFAM" id="SSF51735">
    <property type="entry name" value="NAD(P)-binding Rossmann-fold domains"/>
    <property type="match status" value="1"/>
</dbReference>
<evidence type="ECO:0000313" key="3">
    <source>
        <dbReference type="Proteomes" id="UP000635278"/>
    </source>
</evidence>
<reference evidence="2 3" key="1">
    <citation type="journal article" date="2020" name="Int. J. Syst. Evol. Microbiol.">
        <title>Novel acetic acid bacteria from cider fermentations: Acetobacter conturbans sp. nov. and Acetobacter fallax sp. nov.</title>
        <authorList>
            <person name="Sombolestani A.S."/>
            <person name="Cleenwerck I."/>
            <person name="Cnockaert M."/>
            <person name="Borremans W."/>
            <person name="Wieme A.D."/>
            <person name="De Vuyst L."/>
            <person name="Vandamme P."/>
        </authorList>
    </citation>
    <scope>NUCLEOTIDE SEQUENCE [LARGE SCALE GENOMIC DNA]</scope>
    <source>
        <strain evidence="2 3">LMG 30640</strain>
    </source>
</reference>
<keyword evidence="3" id="KW-1185">Reference proteome</keyword>
<dbReference type="CDD" id="cd08946">
    <property type="entry name" value="SDR_e"/>
    <property type="match status" value="1"/>
</dbReference>
<gene>
    <name evidence="2" type="ORF">GOB93_18250</name>
</gene>
<dbReference type="InterPro" id="IPR001509">
    <property type="entry name" value="Epimerase_deHydtase"/>
</dbReference>
<comment type="caution">
    <text evidence="2">The sequence shown here is derived from an EMBL/GenBank/DDBJ whole genome shotgun (WGS) entry which is preliminary data.</text>
</comment>
<dbReference type="Pfam" id="PF01370">
    <property type="entry name" value="Epimerase"/>
    <property type="match status" value="1"/>
</dbReference>
<proteinExistence type="predicted"/>
<protein>
    <submittedName>
        <fullName evidence="2">NAD-dependent epimerase/dehydratase family protein</fullName>
    </submittedName>
</protein>
<dbReference type="InterPro" id="IPR036291">
    <property type="entry name" value="NAD(P)-bd_dom_sf"/>
</dbReference>
<sequence length="346" mass="37504">MHILIIGNMGYVGSVVSRYMRNRFPDAHLSGFDSALFAHCLVSSDPVPEVVLNEQLFGDVRELTLSTFHGVDAVIYLAAISNDPMGQQFANVTDEVNNKCCVKAAHLSEKAGVTHFVLASSCSVYGAASEVPRTEQDDVSPLTAYAKSKIAAEKKLAEMQSDRMMISCLRFATACGFSGRLRLDLVLNDFVSAALRTGKVSVLSDGSPCRPLIDVKDMARIMEWAITRSGAGFLIVNSGVDSGNYTVKELAFAVADAIPGTQIDINYGALPDKRSYKVDFSLLAQLAPNYLPRISLSSTIEDLIAGISNSGLLRSDAGWSDLVRLQVLANFIDAGIIDKELRWIIR</sequence>
<dbReference type="Proteomes" id="UP000635278">
    <property type="component" value="Unassembled WGS sequence"/>
</dbReference>
<dbReference type="PANTHER" id="PTHR43245">
    <property type="entry name" value="BIFUNCTIONAL POLYMYXIN RESISTANCE PROTEIN ARNA"/>
    <property type="match status" value="1"/>
</dbReference>
<feature type="domain" description="NAD-dependent epimerase/dehydratase" evidence="1">
    <location>
        <begin position="3"/>
        <end position="228"/>
    </location>
</feature>
<name>A0ABX0JX28_9PROT</name>
<organism evidence="2 3">
    <name type="scientific">Acetobacter musti</name>
    <dbReference type="NCBI Taxonomy" id="864732"/>
    <lineage>
        <taxon>Bacteria</taxon>
        <taxon>Pseudomonadati</taxon>
        <taxon>Pseudomonadota</taxon>
        <taxon>Alphaproteobacteria</taxon>
        <taxon>Acetobacterales</taxon>
        <taxon>Acetobacteraceae</taxon>
        <taxon>Acetobacter</taxon>
    </lineage>
</organism>
<dbReference type="InterPro" id="IPR050177">
    <property type="entry name" value="Lipid_A_modif_metabolic_enz"/>
</dbReference>
<dbReference type="EMBL" id="WOTB01000039">
    <property type="protein sequence ID" value="NHN86555.1"/>
    <property type="molecule type" value="Genomic_DNA"/>
</dbReference>
<accession>A0ABX0JX28</accession>
<dbReference type="RefSeq" id="WP_173584889.1">
    <property type="nucleotide sequence ID" value="NZ_WOTB01000039.1"/>
</dbReference>
<evidence type="ECO:0000313" key="2">
    <source>
        <dbReference type="EMBL" id="NHN86555.1"/>
    </source>
</evidence>
<dbReference type="PANTHER" id="PTHR43245:SF23">
    <property type="entry name" value="NAD(P)-BINDING DOMAIN-CONTAINING PROTEIN"/>
    <property type="match status" value="1"/>
</dbReference>
<dbReference type="Gene3D" id="3.40.50.720">
    <property type="entry name" value="NAD(P)-binding Rossmann-like Domain"/>
    <property type="match status" value="1"/>
</dbReference>